<dbReference type="SUPFAM" id="SSF52540">
    <property type="entry name" value="P-loop containing nucleoside triphosphate hydrolases"/>
    <property type="match status" value="2"/>
</dbReference>
<evidence type="ECO:0000256" key="1">
    <source>
        <dbReference type="ARBA" id="ARBA00022801"/>
    </source>
</evidence>
<dbReference type="Gene3D" id="3.40.50.10810">
    <property type="entry name" value="Tandem AAA-ATPase domain"/>
    <property type="match status" value="1"/>
</dbReference>
<evidence type="ECO:0000256" key="2">
    <source>
        <dbReference type="PROSITE-ProRule" id="PRU00325"/>
    </source>
</evidence>
<proteinExistence type="predicted"/>
<evidence type="ECO:0000256" key="3">
    <source>
        <dbReference type="SAM" id="MobiDB-lite"/>
    </source>
</evidence>
<dbReference type="PROSITE" id="PS51192">
    <property type="entry name" value="HELICASE_ATP_BIND_1"/>
    <property type="match status" value="1"/>
</dbReference>
<organism evidence="7 8">
    <name type="scientific">Deinococcus piscis</name>
    <dbReference type="NCBI Taxonomy" id="394230"/>
    <lineage>
        <taxon>Bacteria</taxon>
        <taxon>Thermotogati</taxon>
        <taxon>Deinococcota</taxon>
        <taxon>Deinococci</taxon>
        <taxon>Deinococcales</taxon>
        <taxon>Deinococcaceae</taxon>
        <taxon>Deinococcus</taxon>
    </lineage>
</organism>
<dbReference type="InterPro" id="IPR038718">
    <property type="entry name" value="SNF2-like_sf"/>
</dbReference>
<dbReference type="InterPro" id="IPR001650">
    <property type="entry name" value="Helicase_C-like"/>
</dbReference>
<dbReference type="PROSITE" id="PS50966">
    <property type="entry name" value="ZF_SWIM"/>
    <property type="match status" value="1"/>
</dbReference>
<dbReference type="InterPro" id="IPR027417">
    <property type="entry name" value="P-loop_NTPase"/>
</dbReference>
<name>A0ABQ3K1L8_9DEIO</name>
<feature type="compositionally biased region" description="Low complexity" evidence="3">
    <location>
        <begin position="143"/>
        <end position="158"/>
    </location>
</feature>
<feature type="compositionally biased region" description="Low complexity" evidence="3">
    <location>
        <begin position="97"/>
        <end position="113"/>
    </location>
</feature>
<evidence type="ECO:0000259" key="4">
    <source>
        <dbReference type="PROSITE" id="PS50966"/>
    </source>
</evidence>
<keyword evidence="8" id="KW-1185">Reference proteome</keyword>
<dbReference type="CDD" id="cd18012">
    <property type="entry name" value="DEXQc_arch_SWI2_SNF2"/>
    <property type="match status" value="1"/>
</dbReference>
<reference evidence="8" key="1">
    <citation type="journal article" date="2019" name="Int. J. Syst. Evol. Microbiol.">
        <title>The Global Catalogue of Microorganisms (GCM) 10K type strain sequencing project: providing services to taxonomists for standard genome sequencing and annotation.</title>
        <authorList>
            <consortium name="The Broad Institute Genomics Platform"/>
            <consortium name="The Broad Institute Genome Sequencing Center for Infectious Disease"/>
            <person name="Wu L."/>
            <person name="Ma J."/>
        </authorList>
    </citation>
    <scope>NUCLEOTIDE SEQUENCE [LARGE SCALE GENOMIC DNA]</scope>
    <source>
        <strain evidence="8">CGMCC 1.18439</strain>
    </source>
</reference>
<dbReference type="InterPro" id="IPR000330">
    <property type="entry name" value="SNF2_N"/>
</dbReference>
<keyword evidence="2" id="KW-0862">Zinc</keyword>
<keyword evidence="2" id="KW-0863">Zinc-finger</keyword>
<feature type="domain" description="Helicase ATP-binding" evidence="5">
    <location>
        <begin position="721"/>
        <end position="881"/>
    </location>
</feature>
<dbReference type="PANTHER" id="PTHR10799">
    <property type="entry name" value="SNF2/RAD54 HELICASE FAMILY"/>
    <property type="match status" value="1"/>
</dbReference>
<dbReference type="CDD" id="cd18793">
    <property type="entry name" value="SF2_C_SNF"/>
    <property type="match status" value="1"/>
</dbReference>
<evidence type="ECO:0000259" key="5">
    <source>
        <dbReference type="PROSITE" id="PS51192"/>
    </source>
</evidence>
<dbReference type="Pfam" id="PF00271">
    <property type="entry name" value="Helicase_C"/>
    <property type="match status" value="1"/>
</dbReference>
<feature type="compositionally biased region" description="Basic residues" evidence="3">
    <location>
        <begin position="133"/>
        <end position="142"/>
    </location>
</feature>
<dbReference type="Pfam" id="PF00176">
    <property type="entry name" value="SNF2-rel_dom"/>
    <property type="match status" value="1"/>
</dbReference>
<keyword evidence="1" id="KW-0378">Hydrolase</keyword>
<dbReference type="EMBL" id="BNAL01000006">
    <property type="protein sequence ID" value="GHF97951.1"/>
    <property type="molecule type" value="Genomic_DNA"/>
</dbReference>
<dbReference type="Gene3D" id="3.40.50.300">
    <property type="entry name" value="P-loop containing nucleotide triphosphate hydrolases"/>
    <property type="match status" value="1"/>
</dbReference>
<accession>A0ABQ3K1L8</accession>
<evidence type="ECO:0000313" key="7">
    <source>
        <dbReference type="EMBL" id="GHF97951.1"/>
    </source>
</evidence>
<protein>
    <submittedName>
        <fullName evidence="7">Uncharacterized protein</fullName>
    </submittedName>
</protein>
<dbReference type="InterPro" id="IPR049730">
    <property type="entry name" value="SNF2/RAD54-like_C"/>
</dbReference>
<feature type="region of interest" description="Disordered" evidence="3">
    <location>
        <begin position="97"/>
        <end position="174"/>
    </location>
</feature>
<feature type="domain" description="Helicase C-terminal" evidence="6">
    <location>
        <begin position="1013"/>
        <end position="1166"/>
    </location>
</feature>
<comment type="caution">
    <text evidence="7">The sequence shown here is derived from an EMBL/GenBank/DDBJ whole genome shotgun (WGS) entry which is preliminary data.</text>
</comment>
<dbReference type="RefSeq" id="WP_189642330.1">
    <property type="nucleotide sequence ID" value="NZ_BNAL01000006.1"/>
</dbReference>
<keyword evidence="2" id="KW-0479">Metal-binding</keyword>
<dbReference type="InterPro" id="IPR007527">
    <property type="entry name" value="Znf_SWIM"/>
</dbReference>
<feature type="domain" description="SWIM-type" evidence="4">
    <location>
        <begin position="57"/>
        <end position="90"/>
    </location>
</feature>
<dbReference type="PROSITE" id="PS51194">
    <property type="entry name" value="HELICASE_CTER"/>
    <property type="match status" value="1"/>
</dbReference>
<feature type="region of interest" description="Disordered" evidence="3">
    <location>
        <begin position="1174"/>
        <end position="1272"/>
    </location>
</feature>
<dbReference type="SMART" id="SM00490">
    <property type="entry name" value="HELICc"/>
    <property type="match status" value="1"/>
</dbReference>
<evidence type="ECO:0000259" key="6">
    <source>
        <dbReference type="PROSITE" id="PS51194"/>
    </source>
</evidence>
<dbReference type="SMART" id="SM00487">
    <property type="entry name" value="DEXDc"/>
    <property type="match status" value="1"/>
</dbReference>
<gene>
    <name evidence="7" type="ORF">GCM10017783_07330</name>
</gene>
<dbReference type="Proteomes" id="UP000632154">
    <property type="component" value="Unassembled WGS sequence"/>
</dbReference>
<evidence type="ECO:0000313" key="8">
    <source>
        <dbReference type="Proteomes" id="UP000632154"/>
    </source>
</evidence>
<dbReference type="InterPro" id="IPR014001">
    <property type="entry name" value="Helicase_ATP-bd"/>
</dbReference>
<sequence length="1272" mass="138751">MTVPDLSSPDLGGFDPATLSAAQDLPEGAIKGLKLRRIPQGTKGNARVRAGKRWFAQRFVLDAGGQLLDSRCSCGEALCLHLARVLGSEQLDRAQQALAQAEAEQGAAQQDAEPVSAAPDTHGSQSQDAEPSRRKKKKKKRAGSGAPGEAASEQAGQALHPAESRPAGGRVSRARAAEQYGPLLRGLRRPDTPRRGQALRYRLNLIPDPEGGPFLVSVGVEQARYARSGTLLPEQPLDLPPAGSLEWRRGWLETLPPGADSDRELLRGLSEYGDPATLNDQPVQLLRREPLTDHLLAALLATGRLHVGSDPQPLAPGPARTLRYAWAQRRGGVQQFELRAPSGLSDEQLFGLHSRWYLDRESGQLGEVVSLLPAEVETALLALPPVPPEQAAATRTLMAVQMQELLGERAGKFPLPQAMQEHAEVAAHQPVLTLLETGVLAGRGKHRQVQPVAVAALHHEYAGQRLDDTQGAAQTLYRRDPEAEAQAKRQLTGTGLHPLSKLFPPATQPQPELGELGCLYSVTDPAEWYHFLQEVRPRLEASGFRVDVTASFPYHFAEIEEWYGAAEEDASGSWFDLELGVMVGGQRHSLLPLLAGLLDRQPELLDPATLAALPDDRPLLTALPGGRTLALPAARVRDILSVLVELHLSGRSGEPLRLSVLDAGRLAELDRALGLRWLGHQDLLELGQRLQNFEGIAPARAPRGLQAKLRPYQRQGLGWLQFLREYGLGGVLADDMGLGKTVQTLAHLLTEKRSGRADLPSLVVAPTSVLGNWRSEAAKFTPQLRVLTLHGPGRHRHFGSLADYDLVLTSYALLPRDIEELRAQPFHLVILDEAQNIKNPRSAAARAARALDARHRLALTGTPLENHLGELWSLFHFLMPGLLGSERQFAQLYRTPIEKGGDAARQRALAARIRPFVLRRDKRSVARELPDKTEVTVRLELQGDQRDLYETVRLNLEGRVRQELEMRGLARSSVTVLDALLKLRQAATDPRLVRLSVAEQVRHNAKREWLRSQLPQLVEEGHRVLIFSQFASLLGLLEEDLRELGLRYSKLTGQTRKRAEAIERFQSGEAEVFLISLKAGGVGLNLTAADTVIHIDPWWNPAAEAQATDRAYRIGQDQPVFVYKLIAASSVEERILDLQARKAALASGVLDGGLSSAVQLTQDDLDALLAPLEAGDQGSEDAEAAPLPTPARRRTAAAEPENEQPDSAPLPDTPASSAKPARRTRKQATDTQTPAQAGAKGRAKVASTTSNTDPAPLKRPRRRNTAAPGSED</sequence>